<protein>
    <recommendedName>
        <fullName evidence="4">Secreted peptide</fullName>
    </recommendedName>
</protein>
<feature type="signal peptide" evidence="1">
    <location>
        <begin position="1"/>
        <end position="20"/>
    </location>
</feature>
<comment type="caution">
    <text evidence="2">The sequence shown here is derived from an EMBL/GenBank/DDBJ whole genome shotgun (WGS) entry which is preliminary data.</text>
</comment>
<feature type="chain" id="PRO_5042058737" description="Secreted peptide" evidence="1">
    <location>
        <begin position="21"/>
        <end position="70"/>
    </location>
</feature>
<evidence type="ECO:0008006" key="4">
    <source>
        <dbReference type="Google" id="ProtNLM"/>
    </source>
</evidence>
<organism evidence="2 3">
    <name type="scientific">Multifurca ochricompacta</name>
    <dbReference type="NCBI Taxonomy" id="376703"/>
    <lineage>
        <taxon>Eukaryota</taxon>
        <taxon>Fungi</taxon>
        <taxon>Dikarya</taxon>
        <taxon>Basidiomycota</taxon>
        <taxon>Agaricomycotina</taxon>
        <taxon>Agaricomycetes</taxon>
        <taxon>Russulales</taxon>
        <taxon>Russulaceae</taxon>
        <taxon>Multifurca</taxon>
    </lineage>
</organism>
<keyword evidence="1" id="KW-0732">Signal</keyword>
<proteinExistence type="predicted"/>
<gene>
    <name evidence="2" type="ORF">B0F90DRAFT_1799868</name>
</gene>
<dbReference type="Proteomes" id="UP001203297">
    <property type="component" value="Unassembled WGS sequence"/>
</dbReference>
<reference evidence="2" key="1">
    <citation type="journal article" date="2022" name="New Phytol.">
        <title>Evolutionary transition to the ectomycorrhizal habit in the genomes of a hyperdiverse lineage of mushroom-forming fungi.</title>
        <authorList>
            <person name="Looney B."/>
            <person name="Miyauchi S."/>
            <person name="Morin E."/>
            <person name="Drula E."/>
            <person name="Courty P.E."/>
            <person name="Kohler A."/>
            <person name="Kuo A."/>
            <person name="LaButti K."/>
            <person name="Pangilinan J."/>
            <person name="Lipzen A."/>
            <person name="Riley R."/>
            <person name="Andreopoulos W."/>
            <person name="He G."/>
            <person name="Johnson J."/>
            <person name="Nolan M."/>
            <person name="Tritt A."/>
            <person name="Barry K.W."/>
            <person name="Grigoriev I.V."/>
            <person name="Nagy L.G."/>
            <person name="Hibbett D."/>
            <person name="Henrissat B."/>
            <person name="Matheny P.B."/>
            <person name="Labbe J."/>
            <person name="Martin F.M."/>
        </authorList>
    </citation>
    <scope>NUCLEOTIDE SEQUENCE</scope>
    <source>
        <strain evidence="2">BPL690</strain>
    </source>
</reference>
<name>A0AAD4LT70_9AGAM</name>
<evidence type="ECO:0000313" key="3">
    <source>
        <dbReference type="Proteomes" id="UP001203297"/>
    </source>
</evidence>
<dbReference type="EMBL" id="WTXG01000412">
    <property type="protein sequence ID" value="KAI0288787.1"/>
    <property type="molecule type" value="Genomic_DNA"/>
</dbReference>
<accession>A0AAD4LT70</accession>
<evidence type="ECO:0000256" key="1">
    <source>
        <dbReference type="SAM" id="SignalP"/>
    </source>
</evidence>
<dbReference type="AlphaFoldDB" id="A0AAD4LT70"/>
<sequence length="70" mass="7692">MPLGCLFSLAPLSCLFIVLSRCATPQISLTLSLLPLFLSLLFQLFPLFPFSHPTHSIMTPTRLTRGMVSG</sequence>
<evidence type="ECO:0000313" key="2">
    <source>
        <dbReference type="EMBL" id="KAI0288787.1"/>
    </source>
</evidence>
<keyword evidence="3" id="KW-1185">Reference proteome</keyword>